<evidence type="ECO:0000259" key="2">
    <source>
        <dbReference type="PROSITE" id="PS51740"/>
    </source>
</evidence>
<evidence type="ECO:0000313" key="4">
    <source>
        <dbReference type="Proteomes" id="UP000734823"/>
    </source>
</evidence>
<proteinExistence type="predicted"/>
<dbReference type="Proteomes" id="UP000734823">
    <property type="component" value="Unassembled WGS sequence"/>
</dbReference>
<feature type="domain" description="SpoVT-AbrB" evidence="2">
    <location>
        <begin position="1"/>
        <end position="43"/>
    </location>
</feature>
<name>A0ABR7LDL8_9PSEU</name>
<dbReference type="NCBIfam" id="TIGR01439">
    <property type="entry name" value="lp_hng_hel_AbrB"/>
    <property type="match status" value="1"/>
</dbReference>
<evidence type="ECO:0000313" key="3">
    <source>
        <dbReference type="EMBL" id="MBC6450755.1"/>
    </source>
</evidence>
<dbReference type="InterPro" id="IPR007159">
    <property type="entry name" value="SpoVT-AbrB_dom"/>
</dbReference>
<protein>
    <submittedName>
        <fullName evidence="3">AbrB/MazE/SpoVT family DNA-binding domain-containing protein</fullName>
    </submittedName>
</protein>
<comment type="caution">
    <text evidence="3">The sequence shown here is derived from an EMBL/GenBank/DDBJ whole genome shotgun (WGS) entry which is preliminary data.</text>
</comment>
<dbReference type="EMBL" id="JABVED010000019">
    <property type="protein sequence ID" value="MBC6450755.1"/>
    <property type="molecule type" value="Genomic_DNA"/>
</dbReference>
<accession>A0ABR7LDL8</accession>
<dbReference type="PROSITE" id="PS51740">
    <property type="entry name" value="SPOVT_ABRB"/>
    <property type="match status" value="1"/>
</dbReference>
<organism evidence="3 4">
    <name type="scientific">Actinokineospora xionganensis</name>
    <dbReference type="NCBI Taxonomy" id="2684470"/>
    <lineage>
        <taxon>Bacteria</taxon>
        <taxon>Bacillati</taxon>
        <taxon>Actinomycetota</taxon>
        <taxon>Actinomycetes</taxon>
        <taxon>Pseudonocardiales</taxon>
        <taxon>Pseudonocardiaceae</taxon>
        <taxon>Actinokineospora</taxon>
    </lineage>
</organism>
<dbReference type="SMART" id="SM00966">
    <property type="entry name" value="SpoVT_AbrB"/>
    <property type="match status" value="1"/>
</dbReference>
<gene>
    <name evidence="3" type="ORF">GPZ80_26700</name>
</gene>
<dbReference type="SUPFAM" id="SSF89447">
    <property type="entry name" value="AbrB/MazE/MraZ-like"/>
    <property type="match status" value="1"/>
</dbReference>
<keyword evidence="1 3" id="KW-0238">DNA-binding</keyword>
<dbReference type="InterPro" id="IPR037914">
    <property type="entry name" value="SpoVT-AbrB_sf"/>
</dbReference>
<evidence type="ECO:0000256" key="1">
    <source>
        <dbReference type="PROSITE-ProRule" id="PRU01076"/>
    </source>
</evidence>
<sequence length="75" mass="8514">MRLTEKRQVTIPIAVREQLGLLPGDEVEFVVEGEEVRLKRSNTHGRRGRRIVGILRDRGDVAMSTDEIMALTRGE</sequence>
<keyword evidence="4" id="KW-1185">Reference proteome</keyword>
<dbReference type="Gene3D" id="2.10.260.10">
    <property type="match status" value="1"/>
</dbReference>
<dbReference type="Pfam" id="PF04014">
    <property type="entry name" value="MazE_antitoxin"/>
    <property type="match status" value="1"/>
</dbReference>
<dbReference type="GO" id="GO:0003677">
    <property type="term" value="F:DNA binding"/>
    <property type="evidence" value="ECO:0007669"/>
    <property type="project" value="UniProtKB-KW"/>
</dbReference>
<dbReference type="RefSeq" id="WP_187223836.1">
    <property type="nucleotide sequence ID" value="NZ_JABVED010000019.1"/>
</dbReference>
<reference evidence="3 4" key="1">
    <citation type="submission" date="2020-06" db="EMBL/GenBank/DDBJ databases">
        <title>Actinokineospora xiongansis sp. nov., isolated from soil of Baiyangdian.</title>
        <authorList>
            <person name="Zhang X."/>
        </authorList>
    </citation>
    <scope>NUCLEOTIDE SEQUENCE [LARGE SCALE GENOMIC DNA]</scope>
    <source>
        <strain evidence="3 4">HBU206404</strain>
    </source>
</reference>